<evidence type="ECO:0000313" key="4">
    <source>
        <dbReference type="Proteomes" id="UP000184474"/>
    </source>
</evidence>
<sequence>MTNNLDLNEPNPNILCRDFPVLVTGGAGFMASWLVKYLLDDGYKIRVTVRDMHNEDRYRHLTKIAERSKGSLEIFEADLLNPDAFKGCMTGCNVVFHTASPYKITGIKNPQKELIDPSLEGTRNVLEAVNKAHSVKKVIFTSAISAIYGDATDIDGLEEESFNEAHWNKSSNLKHQPLGFAKTVAEREAWRIHDAQSRWKMATLNPSLCLGPSLTNYSQSGSFDFIRQLADGTFASGVPDLQHGLVDVRDVAHAHIFAAQDEYATGRFLLVNEVMSLLQLSKFLHKKFGEEFDFPRKELSSRMLYFFGFTKGFSRKYVMENVGKPLKIDNTRSRNELGVYYKPVEEAAEEMLRFILDYNMLK</sequence>
<dbReference type="InterPro" id="IPR001509">
    <property type="entry name" value="Epimerase_deHydtase"/>
</dbReference>
<dbReference type="AlphaFoldDB" id="A0A1M6TPL8"/>
<dbReference type="PANTHER" id="PTHR10366">
    <property type="entry name" value="NAD DEPENDENT EPIMERASE/DEHYDRATASE"/>
    <property type="match status" value="1"/>
</dbReference>
<proteinExistence type="predicted"/>
<dbReference type="InterPro" id="IPR050425">
    <property type="entry name" value="NAD(P)_dehydrat-like"/>
</dbReference>
<dbReference type="FunFam" id="3.40.50.720:FF:000085">
    <property type="entry name" value="Dihydroflavonol reductase"/>
    <property type="match status" value="1"/>
</dbReference>
<dbReference type="GO" id="GO:0016616">
    <property type="term" value="F:oxidoreductase activity, acting on the CH-OH group of donors, NAD or NADP as acceptor"/>
    <property type="evidence" value="ECO:0007669"/>
    <property type="project" value="TreeGrafter"/>
</dbReference>
<reference evidence="4" key="1">
    <citation type="submission" date="2016-11" db="EMBL/GenBank/DDBJ databases">
        <authorList>
            <person name="Varghese N."/>
            <person name="Submissions S."/>
        </authorList>
    </citation>
    <scope>NUCLEOTIDE SEQUENCE [LARGE SCALE GENOMIC DNA]</scope>
    <source>
        <strain evidence="4">DSM 26134</strain>
    </source>
</reference>
<dbReference type="EMBL" id="FRAA01000006">
    <property type="protein sequence ID" value="SHK58876.1"/>
    <property type="molecule type" value="Genomic_DNA"/>
</dbReference>
<dbReference type="PANTHER" id="PTHR10366:SF812">
    <property type="entry name" value="VPS9 DOMAIN-CONTAINING PROTEIN"/>
    <property type="match status" value="1"/>
</dbReference>
<name>A0A1M6TPL8_REIAG</name>
<dbReference type="RefSeq" id="WP_073123829.1">
    <property type="nucleotide sequence ID" value="NZ_FRAA01000006.1"/>
</dbReference>
<feature type="domain" description="NAD-dependent epimerase/dehydratase" evidence="2">
    <location>
        <begin position="21"/>
        <end position="261"/>
    </location>
</feature>
<dbReference type="InterPro" id="IPR036291">
    <property type="entry name" value="NAD(P)-bd_dom_sf"/>
</dbReference>
<evidence type="ECO:0000313" key="3">
    <source>
        <dbReference type="EMBL" id="SHK58876.1"/>
    </source>
</evidence>
<keyword evidence="1" id="KW-0560">Oxidoreductase</keyword>
<dbReference type="Pfam" id="PF01370">
    <property type="entry name" value="Epimerase"/>
    <property type="match status" value="1"/>
</dbReference>
<accession>A0A1M6TPL8</accession>
<evidence type="ECO:0000259" key="2">
    <source>
        <dbReference type="Pfam" id="PF01370"/>
    </source>
</evidence>
<protein>
    <submittedName>
        <fullName evidence="3">Dihydroflavonol-4-reductase</fullName>
    </submittedName>
</protein>
<dbReference type="Proteomes" id="UP000184474">
    <property type="component" value="Unassembled WGS sequence"/>
</dbReference>
<dbReference type="SUPFAM" id="SSF51735">
    <property type="entry name" value="NAD(P)-binding Rossmann-fold domains"/>
    <property type="match status" value="1"/>
</dbReference>
<dbReference type="STRING" id="156994.SAMN04488028_106127"/>
<keyword evidence="4" id="KW-1185">Reference proteome</keyword>
<dbReference type="Gene3D" id="3.40.50.720">
    <property type="entry name" value="NAD(P)-binding Rossmann-like Domain"/>
    <property type="match status" value="1"/>
</dbReference>
<gene>
    <name evidence="3" type="ORF">SAMN04488028_106127</name>
</gene>
<evidence type="ECO:0000256" key="1">
    <source>
        <dbReference type="ARBA" id="ARBA00023002"/>
    </source>
</evidence>
<organism evidence="3 4">
    <name type="scientific">Reichenbachiella agariperforans</name>
    <dbReference type="NCBI Taxonomy" id="156994"/>
    <lineage>
        <taxon>Bacteria</taxon>
        <taxon>Pseudomonadati</taxon>
        <taxon>Bacteroidota</taxon>
        <taxon>Cytophagia</taxon>
        <taxon>Cytophagales</taxon>
        <taxon>Reichenbachiellaceae</taxon>
        <taxon>Reichenbachiella</taxon>
    </lineage>
</organism>